<feature type="active site" description="Proton acceptor" evidence="4">
    <location>
        <position position="72"/>
    </location>
</feature>
<dbReference type="PANTHER" id="PTHR43213">
    <property type="entry name" value="BIFUNCTIONAL DTTP/UTP PYROPHOSPHATASE/METHYLTRANSFERASE PROTEIN-RELATED"/>
    <property type="match status" value="1"/>
</dbReference>
<proteinExistence type="inferred from homology"/>
<feature type="site" description="Important for substrate specificity" evidence="4">
    <location>
        <position position="155"/>
    </location>
</feature>
<comment type="cofactor">
    <cofactor evidence="1 4">
        <name>a divalent metal cation</name>
        <dbReference type="ChEBI" id="CHEBI:60240"/>
    </cofactor>
</comment>
<dbReference type="NCBIfam" id="TIGR00172">
    <property type="entry name" value="maf"/>
    <property type="match status" value="1"/>
</dbReference>
<sequence length="195" mass="20943">MNHMNLILASQSPRRKSLLTQLGYQFSCQPANIDECVLANESPHDYVERLAKEKAQCVASCAGEESVVLGSDTTVVVNGEILGKPADFDDFSRMMASISGTSHQVLTGIAAVSRNKVLSSVIQTNVFFKQLSSNEIEHYWQSGEPQDKAGGYGIQGIGGQFVIEIQGSYSAVVGLPMYETVALLAHFGVVNAING</sequence>
<keyword evidence="2 4" id="KW-0378">Hydrolase</keyword>
<evidence type="ECO:0000256" key="2">
    <source>
        <dbReference type="ARBA" id="ARBA00022801"/>
    </source>
</evidence>
<comment type="caution">
    <text evidence="4">Lacks conserved residue(s) required for the propagation of feature annotation.</text>
</comment>
<gene>
    <name evidence="5" type="ORF">HII17_10215</name>
</gene>
<dbReference type="HAMAP" id="MF_00528">
    <property type="entry name" value="Maf"/>
    <property type="match status" value="1"/>
</dbReference>
<comment type="catalytic activity">
    <reaction evidence="4">
        <text>UTP + H2O = UMP + diphosphate + H(+)</text>
        <dbReference type="Rhea" id="RHEA:29395"/>
        <dbReference type="ChEBI" id="CHEBI:15377"/>
        <dbReference type="ChEBI" id="CHEBI:15378"/>
        <dbReference type="ChEBI" id="CHEBI:33019"/>
        <dbReference type="ChEBI" id="CHEBI:46398"/>
        <dbReference type="ChEBI" id="CHEBI:57865"/>
        <dbReference type="EC" id="3.6.1.9"/>
    </reaction>
</comment>
<comment type="caution">
    <text evidence="5">The sequence shown here is derived from an EMBL/GenBank/DDBJ whole genome shotgun (WGS) entry which is preliminary data.</text>
</comment>
<evidence type="ECO:0000256" key="4">
    <source>
        <dbReference type="HAMAP-Rule" id="MF_00528"/>
    </source>
</evidence>
<dbReference type="GO" id="GO:0009117">
    <property type="term" value="P:nucleotide metabolic process"/>
    <property type="evidence" value="ECO:0007669"/>
    <property type="project" value="UniProtKB-KW"/>
</dbReference>
<dbReference type="Pfam" id="PF02545">
    <property type="entry name" value="Maf"/>
    <property type="match status" value="1"/>
</dbReference>
<evidence type="ECO:0000256" key="1">
    <source>
        <dbReference type="ARBA" id="ARBA00001968"/>
    </source>
</evidence>
<comment type="function">
    <text evidence="4">Nucleoside triphosphate pyrophosphatase that hydrolyzes dTTP and UTP. May have a dual role in cell division arrest and in preventing the incorporation of modified nucleotides into cellular nucleic acids.</text>
</comment>
<reference evidence="5 6" key="1">
    <citation type="submission" date="2020-04" db="EMBL/GenBank/DDBJ databases">
        <title>Thalassotalea sp. M1531, isolated from the surface of marine red alga.</title>
        <authorList>
            <person name="Pang L."/>
            <person name="Lu D.-C."/>
        </authorList>
    </citation>
    <scope>NUCLEOTIDE SEQUENCE [LARGE SCALE GENOMIC DNA]</scope>
    <source>
        <strain evidence="5 6">M1531</strain>
    </source>
</reference>
<dbReference type="PANTHER" id="PTHR43213:SF5">
    <property type="entry name" value="BIFUNCTIONAL DTTP_UTP PYROPHOSPHATASE_METHYLTRANSFERASE PROTEIN-RELATED"/>
    <property type="match status" value="1"/>
</dbReference>
<dbReference type="GO" id="GO:0047429">
    <property type="term" value="F:nucleoside triphosphate diphosphatase activity"/>
    <property type="evidence" value="ECO:0007669"/>
    <property type="project" value="UniProtKB-EC"/>
</dbReference>
<dbReference type="CDD" id="cd00555">
    <property type="entry name" value="Maf"/>
    <property type="match status" value="1"/>
</dbReference>
<keyword evidence="3 4" id="KW-0546">Nucleotide metabolism</keyword>
<dbReference type="EC" id="3.6.1.9" evidence="4"/>
<accession>A0A7Y0Q790</accession>
<comment type="subcellular location">
    <subcellularLocation>
        <location evidence="4">Cytoplasm</location>
    </subcellularLocation>
</comment>
<feature type="site" description="Important for substrate specificity" evidence="4">
    <location>
        <position position="14"/>
    </location>
</feature>
<dbReference type="AlphaFoldDB" id="A0A7Y0Q790"/>
<keyword evidence="6" id="KW-1185">Reference proteome</keyword>
<evidence type="ECO:0000256" key="3">
    <source>
        <dbReference type="ARBA" id="ARBA00023080"/>
    </source>
</evidence>
<organism evidence="5 6">
    <name type="scientific">Thalassotalea algicola</name>
    <dbReference type="NCBI Taxonomy" id="2716224"/>
    <lineage>
        <taxon>Bacteria</taxon>
        <taxon>Pseudomonadati</taxon>
        <taxon>Pseudomonadota</taxon>
        <taxon>Gammaproteobacteria</taxon>
        <taxon>Alteromonadales</taxon>
        <taxon>Colwelliaceae</taxon>
        <taxon>Thalassotalea</taxon>
    </lineage>
</organism>
<dbReference type="Proteomes" id="UP000568664">
    <property type="component" value="Unassembled WGS sequence"/>
</dbReference>
<dbReference type="PIRSF" id="PIRSF006305">
    <property type="entry name" value="Maf"/>
    <property type="match status" value="1"/>
</dbReference>
<comment type="catalytic activity">
    <reaction evidence="4">
        <text>dTTP + H2O = dTMP + diphosphate + H(+)</text>
        <dbReference type="Rhea" id="RHEA:28534"/>
        <dbReference type="ChEBI" id="CHEBI:15377"/>
        <dbReference type="ChEBI" id="CHEBI:15378"/>
        <dbReference type="ChEBI" id="CHEBI:33019"/>
        <dbReference type="ChEBI" id="CHEBI:37568"/>
        <dbReference type="ChEBI" id="CHEBI:63528"/>
        <dbReference type="EC" id="3.6.1.9"/>
    </reaction>
</comment>
<feature type="site" description="Important for substrate specificity" evidence="4">
    <location>
        <position position="73"/>
    </location>
</feature>
<name>A0A7Y0Q790_9GAMM</name>
<keyword evidence="4" id="KW-0963">Cytoplasm</keyword>
<dbReference type="InterPro" id="IPR003697">
    <property type="entry name" value="Maf-like"/>
</dbReference>
<comment type="similarity">
    <text evidence="4">Belongs to the Maf family. YhdE subfamily.</text>
</comment>
<dbReference type="SUPFAM" id="SSF52972">
    <property type="entry name" value="ITPase-like"/>
    <property type="match status" value="1"/>
</dbReference>
<dbReference type="GO" id="GO:0005737">
    <property type="term" value="C:cytoplasm"/>
    <property type="evidence" value="ECO:0007669"/>
    <property type="project" value="UniProtKB-SubCell"/>
</dbReference>
<evidence type="ECO:0000313" key="5">
    <source>
        <dbReference type="EMBL" id="NMP31941.1"/>
    </source>
</evidence>
<protein>
    <recommendedName>
        <fullName evidence="4">dTTP/UTP pyrophosphatase</fullName>
        <shortName evidence="4">dTTPase/UTPase</shortName>
        <ecNumber evidence="4">3.6.1.9</ecNumber>
    </recommendedName>
    <alternativeName>
        <fullName evidence="4">Nucleoside triphosphate pyrophosphatase</fullName>
    </alternativeName>
    <alternativeName>
        <fullName evidence="4">Nucleotide pyrophosphatase</fullName>
        <shortName evidence="4">Nucleotide PPase</shortName>
    </alternativeName>
</protein>
<dbReference type="Gene3D" id="3.90.950.10">
    <property type="match status" value="1"/>
</dbReference>
<dbReference type="EMBL" id="JABBXH010000003">
    <property type="protein sequence ID" value="NMP31941.1"/>
    <property type="molecule type" value="Genomic_DNA"/>
</dbReference>
<dbReference type="InterPro" id="IPR029001">
    <property type="entry name" value="ITPase-like_fam"/>
</dbReference>
<evidence type="ECO:0000313" key="6">
    <source>
        <dbReference type="Proteomes" id="UP000568664"/>
    </source>
</evidence>